<organism evidence="5 6">
    <name type="scientific">Pseudoalteromonas xiamenensis</name>
    <dbReference type="NCBI Taxonomy" id="882626"/>
    <lineage>
        <taxon>Bacteria</taxon>
        <taxon>Pseudomonadati</taxon>
        <taxon>Pseudomonadota</taxon>
        <taxon>Gammaproteobacteria</taxon>
        <taxon>Alteromonadales</taxon>
        <taxon>Pseudoalteromonadaceae</taxon>
        <taxon>Pseudoalteromonas</taxon>
    </lineage>
</organism>
<dbReference type="FunFam" id="2.60.40.10:FF:002543">
    <property type="match status" value="3"/>
</dbReference>
<dbReference type="InterPro" id="IPR003410">
    <property type="entry name" value="HYR_dom"/>
</dbReference>
<dbReference type="SMART" id="SM00736">
    <property type="entry name" value="CADG"/>
    <property type="match status" value="4"/>
</dbReference>
<dbReference type="PANTHER" id="PTHR24273:SF32">
    <property type="entry name" value="HYALIN"/>
    <property type="match status" value="1"/>
</dbReference>
<dbReference type="Pfam" id="PF12245">
    <property type="entry name" value="Big_3_2"/>
    <property type="match status" value="1"/>
</dbReference>
<dbReference type="FunFam" id="2.60.40.10:FF:002029">
    <property type="entry name" value="Predicted protein"/>
    <property type="match status" value="1"/>
</dbReference>
<reference evidence="5" key="1">
    <citation type="submission" date="2021-03" db="EMBL/GenBank/DDBJ databases">
        <title>Complete Genome of Pseudoalteromonas xiamenensis STKMTI.2, a new potential marine bacterium producing anti-Vibrio compounds.</title>
        <authorList>
            <person name="Handayani D.P."/>
            <person name="Isnansetyo A."/>
            <person name="Istiqomah I."/>
            <person name="Jumina J."/>
        </authorList>
    </citation>
    <scope>NUCLEOTIDE SEQUENCE</scope>
    <source>
        <strain evidence="5">STKMTI.2</strain>
        <plasmid evidence="5">unnamed5</plasmid>
    </source>
</reference>
<dbReference type="NCBIfam" id="NF041766">
    <property type="entry name" value="choice_anch_U"/>
    <property type="match status" value="1"/>
</dbReference>
<feature type="domain" description="HYR" evidence="4">
    <location>
        <begin position="1953"/>
        <end position="2044"/>
    </location>
</feature>
<dbReference type="PROSITE" id="PS50268">
    <property type="entry name" value="CADHERIN_2"/>
    <property type="match status" value="1"/>
</dbReference>
<evidence type="ECO:0000259" key="4">
    <source>
        <dbReference type="PROSITE" id="PS50825"/>
    </source>
</evidence>
<dbReference type="Proteomes" id="UP000664904">
    <property type="component" value="Plasmid unnamed5"/>
</dbReference>
<dbReference type="Pfam" id="PF22352">
    <property type="entry name" value="K319L-like_PKD"/>
    <property type="match status" value="1"/>
</dbReference>
<dbReference type="SUPFAM" id="SSF49313">
    <property type="entry name" value="Cadherin-like"/>
    <property type="match status" value="4"/>
</dbReference>
<feature type="domain" description="Cadherin" evidence="3">
    <location>
        <begin position="1686"/>
        <end position="1801"/>
    </location>
</feature>
<dbReference type="RefSeq" id="WP_208844896.1">
    <property type="nucleotide sequence ID" value="NZ_CP072135.1"/>
</dbReference>
<feature type="domain" description="HYR" evidence="4">
    <location>
        <begin position="2046"/>
        <end position="2124"/>
    </location>
</feature>
<dbReference type="SUPFAM" id="SSF103647">
    <property type="entry name" value="TSP type-3 repeat"/>
    <property type="match status" value="1"/>
</dbReference>
<dbReference type="NCBIfam" id="TIGR02608">
    <property type="entry name" value="delta_60_rpt"/>
    <property type="match status" value="11"/>
</dbReference>
<dbReference type="Gene3D" id="2.60.40.3010">
    <property type="match status" value="1"/>
</dbReference>
<dbReference type="PANTHER" id="PTHR24273">
    <property type="entry name" value="FI04643P-RELATED"/>
    <property type="match status" value="1"/>
</dbReference>
<dbReference type="KEGG" id="pxi:J5O05_21115"/>
<dbReference type="InterPro" id="IPR013783">
    <property type="entry name" value="Ig-like_fold"/>
</dbReference>
<evidence type="ECO:0000313" key="6">
    <source>
        <dbReference type="Proteomes" id="UP000664904"/>
    </source>
</evidence>
<dbReference type="InterPro" id="IPR032179">
    <property type="entry name" value="Cry22Aa_Ig-like"/>
</dbReference>
<evidence type="ECO:0000313" key="5">
    <source>
        <dbReference type="EMBL" id="QTH73277.1"/>
    </source>
</evidence>
<evidence type="ECO:0000256" key="1">
    <source>
        <dbReference type="ARBA" id="ARBA00022737"/>
    </source>
</evidence>
<dbReference type="Pfam" id="PF17164">
    <property type="entry name" value="DUF5122"/>
    <property type="match status" value="7"/>
</dbReference>
<feature type="domain" description="HYR" evidence="4">
    <location>
        <begin position="1789"/>
        <end position="1875"/>
    </location>
</feature>
<feature type="chain" id="PRO_5037984640" evidence="2">
    <location>
        <begin position="46"/>
        <end position="2842"/>
    </location>
</feature>
<keyword evidence="6" id="KW-1185">Reference proteome</keyword>
<dbReference type="PROSITE" id="PS50825">
    <property type="entry name" value="HYR"/>
    <property type="match status" value="4"/>
</dbReference>
<keyword evidence="5" id="KW-0614">Plasmid</keyword>
<sequence length="2842" mass="290373">MKNLYSDVANRFADVEGKNKLKKHPIRSLVAAGVLSALASSGALAAIQPDITLGGSSFKVVALDQGSASFDNTEVSDRVVVDAQGRILVVGTKVPGAEQNDVIYIERRLSDNSLDTTFGNGGKVQISNANYRLFGLVITTDSQGRILVAGTSSNRDMRLYRLAENGSLDSSFGVSGEATLSINGQSPEPSSILSDAQGRVYLGGWVVQSGRDAFVARFDASGNIDTSFNSSGYQLLGVESDDRIHALAFAVDGALLAAGHLAFKSSLFRFNENGSLDANFGTNGVVNVSRSATQTNEAYDLVVDGNGRILITTTEKISDQDTTQVFNLYRYNNDGTLDTSFANSGLYSLDVSGKGSVGINTSTQISVNSQGRILLAGKVFTGNSTSHMAIVGLNDSGVLDTSFGTSGIRNYYFEPGDTNNYPVLIHADSTGALNVFSHQSVTGNDELGWIKVDANGQTTTPFAKDGLVMVGADDLTLPFDISEDYTLVRVDSEGRTLVAGYVKDSSKTTGNDVAVRRYSADGSLDTSFATSGTYLLNVGSDDYLKDLQFDVAGNIWLLGQPGWNNGQFFLNKLNANGQPDTNFGTNGLLVVTGTRPAALKLNADGSMFVAGDKFNLMRLNADGSADTSFGNSGLFAATGIGTNDYTTVFDIDSQGRIVLVGNKYLSGNRPSMVMRVNADGTLDTTFGTNGSVIYSLPNELMSGSNKYETAMFEGDTVWLVMNGGSNSTEVINYLIHLDANGVIDSNFNAGNPLKFGAGQSLYVKDIKKDSAGRFVFGGWVSTDNYDFSYVQRLNADGTPDESFASGGVQVFDFSVGLDFESIDFKPNGDIVTVGSYTMDSNRGALVHLTENATPTISGTPATSVNQDVAYSFQPIGNDGNGDTLTYSVQNKPNWASFDSTTGRLSGTPRNSDVGNYSNIIISVSDGKYTVTMPAFNLTVVNVNDAPTISGQPSITVLQDAAYSFTPTANDIDGDTLTFSIQNKPSWASFDSSTGKISGTPGNSDVGFYNDVFISVSDGKVSTPLEPFPLTVVNVNDAPTITGTPSTSVDQGSAYSFTPSANDIDGDTLTFSIQNKPAWASFDSVTGTLSGVPDNSNVGTYNSILISVNDGTVSTDLATFGLTVVNVNDAPTISGTPATTANQGVNYSFTPTANDIDGDSLTFSIQNKPTWASFDSATGTLSGIPSESDAGNFANIQIGVSDGTVTTNLGAFNIDVKDSTAPVLTLNGSDTLTLNFGTQYTELGFTAIDSVDGDISSNVVVSGSVNTGKVGSYTLTYTVSDAAGNSATATRTVSVVDTTAPVLTAPVATTVAATDASGTVATNTQVAAFLAGATANDAVDGVLAVTNDAPAVLPLGANTITFEAVDSSGNKASQTAVLTIADQTKPVLTLNGSNAITLAVGEVYSELGASAVDNVDGDISNKVTVSGTVDSAAVGVYTVTYTVSDAAGNTTSVTRSVSVQDASAPVVTPPSDLVVAAVDANGTAASDSAIAAFLAGATALDTVDGNLSAQISHDAPTVFPVGVTQVTFRVTDGAGNTGTARASVTVADQTKPELVLSNGNTLVLSVGEAFVEPGYTAQDNVDGDITANVVRTGAVDVQVKGVYTLSYTVSDAAGNKSFATRSVTVQDAAAPVVTAPANIDVAATDAEGTADTDSTIAAFLTGASALDAVDGALLVTHNAPRVFPLGVTSVTFSAVDKSGNTGTAQATVTVSDKDKPVLTLTGGTATRVGLGETFVDPGFSALDNVDGDVTGKVAVSGSVDASKLGSYTLTYRVSDVAGNEAIATRTVTVQDAAAPVVTAPANIDVAATDASGTAATNTQVAAFLAGATANDAVDGVLVVSNDAPAVFPLGATSVTFSATDTAGNVATASATVTVVDRNAPVITLTNGASVALPLNSPFVEPGFSAVDNVDGDVTSNVTVTGTVNSAAVGVYTVNYVVRDSAGNQGTATRTVTVVDNTPPDTTAPVVNAPAGVTVVAETSSGLPASDVAISAFLAGATAVDAVDGDLTVSNDAPAVFSIGVTTVTFTARDKAGNTGTATSTVTVTLAVDSEAPVFGGALATVNVEATAALTPVALATPVVTDNSGKFELAVDNKGPYPLGDTIVTWTAVDAAGNSASATQLVQVVDTTAPVITGATDLTIPARGVLTDISKDLTLSASDLVDGTVAVVFDGGSQLRAGTHTVVVSATDTSGNRGEQTMTVNLLPQVSVGIDQLAESGSAARIAVQLSGTAPSYPVTVNYEVNINGTATTDSVKIEQGTQASIAVAVPANLVTGDVINVTLLGADVASLGGNTAATINVVTGNKAPTLTLSVEQSGKLVSQVDPAGGAVTVNATVSDVNANDSHSISYSSGALGTLGSGNSVTLDPASLAAGFISIDVTATETNTSPALSTTSSVSFRVLDAAPVLSETTDTDGDGIVDANEGFGDSDGDGIPDYLDADDNTARLPLSNNGDALQVPAGLTSRLGDTVQQQGSTSSDAGLTPDELVALLGESARDSGHEGVGYLVDFQVTGLQAGGTLPVVMPLPAGQSIPSGATYRKFSQARGWFEFVDDGTNRVLSAPKDADGNCPSAESSAYRSGLNVGDTCMQLVIVDGGEYDNDGQVNGAVADPGMIAVQRVNHAPVASVVTANVTANEQTQVVLDASSSSDLDGDSLSYLWQQTSGMAVELEQANTAVTGFMAPDITANTTLTFNVTVSDGIAESVQTVTVELLLVNQLPSLSVEGSVSVESGKTVSITASATDADGHGLTYQWRQLEGIAVTLSNERGDTVIVSAPSVNADTQVLLEVGVSDGIDTVTQQVTLTVKATPTSVVTPDPEPHPTDTRSGGSLGMWLFGLFSLLGFRRGKR</sequence>
<dbReference type="Pfam" id="PF16403">
    <property type="entry name" value="Bact_surface_Ig-like"/>
    <property type="match status" value="5"/>
</dbReference>
<dbReference type="Gene3D" id="2.80.10.50">
    <property type="match status" value="4"/>
</dbReference>
<dbReference type="InterPro" id="IPR015919">
    <property type="entry name" value="Cadherin-like_sf"/>
</dbReference>
<geneLocation type="plasmid" evidence="5 6">
    <name>unnamed5</name>
</geneLocation>
<feature type="domain" description="HYR" evidence="4">
    <location>
        <begin position="1625"/>
        <end position="1711"/>
    </location>
</feature>
<protein>
    <submittedName>
        <fullName evidence="5">DUF5011 domain-containing protein</fullName>
    </submittedName>
</protein>
<dbReference type="InterPro" id="IPR053784">
    <property type="entry name" value="Choice_anch_U_dom"/>
</dbReference>
<proteinExistence type="predicted"/>
<dbReference type="InterPro" id="IPR022038">
    <property type="entry name" value="Ig-like_bact"/>
</dbReference>
<dbReference type="InterPro" id="IPR002126">
    <property type="entry name" value="Cadherin-like_dom"/>
</dbReference>
<dbReference type="Gene3D" id="2.60.40.10">
    <property type="entry name" value="Immunoglobulins"/>
    <property type="match status" value="13"/>
</dbReference>
<evidence type="ECO:0000256" key="2">
    <source>
        <dbReference type="SAM" id="SignalP"/>
    </source>
</evidence>
<dbReference type="InterPro" id="IPR013431">
    <property type="entry name" value="Delta_60_rpt"/>
</dbReference>
<dbReference type="GO" id="GO:0007156">
    <property type="term" value="P:homophilic cell adhesion via plasma membrane adhesion molecules"/>
    <property type="evidence" value="ECO:0007669"/>
    <property type="project" value="InterPro"/>
</dbReference>
<feature type="signal peptide" evidence="2">
    <location>
        <begin position="1"/>
        <end position="45"/>
    </location>
</feature>
<keyword evidence="1" id="KW-0677">Repeat</keyword>
<dbReference type="Pfam" id="PF02494">
    <property type="entry name" value="HYR"/>
    <property type="match status" value="1"/>
</dbReference>
<dbReference type="SUPFAM" id="SSF63829">
    <property type="entry name" value="Calcium-dependent phosphotriesterase"/>
    <property type="match status" value="1"/>
</dbReference>
<dbReference type="InterPro" id="IPR006644">
    <property type="entry name" value="Cadg"/>
</dbReference>
<dbReference type="InterPro" id="IPR028974">
    <property type="entry name" value="TSP_type-3_rpt"/>
</dbReference>
<dbReference type="GO" id="GO:0016020">
    <property type="term" value="C:membrane"/>
    <property type="evidence" value="ECO:0007669"/>
    <property type="project" value="InterPro"/>
</dbReference>
<gene>
    <name evidence="5" type="ORF">J5O05_21115</name>
</gene>
<dbReference type="Pfam" id="PF05345">
    <property type="entry name" value="He_PIG"/>
    <property type="match status" value="4"/>
</dbReference>
<keyword evidence="2" id="KW-0732">Signal</keyword>
<accession>A0A975DKB1</accession>
<name>A0A975DKB1_9GAMM</name>
<dbReference type="GO" id="GO:0005509">
    <property type="term" value="F:calcium ion binding"/>
    <property type="evidence" value="ECO:0007669"/>
    <property type="project" value="InterPro"/>
</dbReference>
<evidence type="ECO:0000259" key="3">
    <source>
        <dbReference type="PROSITE" id="PS50268"/>
    </source>
</evidence>
<dbReference type="SUPFAM" id="SSF101898">
    <property type="entry name" value="NHL repeat"/>
    <property type="match status" value="1"/>
</dbReference>
<dbReference type="EMBL" id="CP072135">
    <property type="protein sequence ID" value="QTH73277.1"/>
    <property type="molecule type" value="Genomic_DNA"/>
</dbReference>